<comment type="similarity">
    <text evidence="2">Belongs to the KdsC family.</text>
</comment>
<sequence>MEKQAMMDYFNTNFEEVLNKAREIKLLVTDLDGVLTDGGIILDDNGMEYKRFQVKDGQIIPYLRDNGIKTGIITGRNVSVSKIRCEQMGVDFHLHGIREKWPTLSAVMEEMELNPNQVAYIGDDIIDLELLLNVGFSAAPADAIHYVKEKVDYVTLKKGGQGAFRELADLILFAGGNLPSMPAKNLT</sequence>
<evidence type="ECO:0000313" key="8">
    <source>
        <dbReference type="EMBL" id="GEO23366.1"/>
    </source>
</evidence>
<dbReference type="GO" id="GO:0016788">
    <property type="term" value="F:hydrolase activity, acting on ester bonds"/>
    <property type="evidence" value="ECO:0007669"/>
    <property type="project" value="InterPro"/>
</dbReference>
<evidence type="ECO:0000313" key="9">
    <source>
        <dbReference type="Proteomes" id="UP000321301"/>
    </source>
</evidence>
<evidence type="ECO:0000256" key="6">
    <source>
        <dbReference type="ARBA" id="ARBA00022842"/>
    </source>
</evidence>
<name>A0A512CGR0_9BACT</name>
<reference evidence="8 9" key="1">
    <citation type="submission" date="2019-07" db="EMBL/GenBank/DDBJ databases">
        <title>Whole genome shotgun sequence of Cyclobacterium qasimii NBRC 106168.</title>
        <authorList>
            <person name="Hosoyama A."/>
            <person name="Uohara A."/>
            <person name="Ohji S."/>
            <person name="Ichikawa N."/>
        </authorList>
    </citation>
    <scope>NUCLEOTIDE SEQUENCE [LARGE SCALE GENOMIC DNA]</scope>
    <source>
        <strain evidence="8 9">NBRC 106168</strain>
    </source>
</reference>
<evidence type="ECO:0000256" key="1">
    <source>
        <dbReference type="ARBA" id="ARBA00001946"/>
    </source>
</evidence>
<dbReference type="GO" id="GO:0046872">
    <property type="term" value="F:metal ion binding"/>
    <property type="evidence" value="ECO:0007669"/>
    <property type="project" value="UniProtKB-KW"/>
</dbReference>
<feature type="binding site" evidence="7">
    <location>
        <position position="123"/>
    </location>
    <ligand>
        <name>Mg(2+)</name>
        <dbReference type="ChEBI" id="CHEBI:18420"/>
    </ligand>
</feature>
<dbReference type="SFLD" id="SFLDG01138">
    <property type="entry name" value="C1.6.2:_Deoxy-d-mannose-octulo"/>
    <property type="match status" value="1"/>
</dbReference>
<keyword evidence="6 7" id="KW-0460">Magnesium</keyword>
<comment type="caution">
    <text evidence="8">The sequence shown here is derived from an EMBL/GenBank/DDBJ whole genome shotgun (WGS) entry which is preliminary data.</text>
</comment>
<evidence type="ECO:0000256" key="7">
    <source>
        <dbReference type="PIRSR" id="PIRSR006118-2"/>
    </source>
</evidence>
<dbReference type="FunFam" id="3.40.50.1000:FF:000029">
    <property type="entry name" value="3-deoxy-D-manno-octulosonate 8-phosphate phosphatase KdsC"/>
    <property type="match status" value="1"/>
</dbReference>
<comment type="subunit">
    <text evidence="3">Homotetramer.</text>
</comment>
<organism evidence="8 9">
    <name type="scientific">Cyclobacterium qasimii</name>
    <dbReference type="NCBI Taxonomy" id="1350429"/>
    <lineage>
        <taxon>Bacteria</taxon>
        <taxon>Pseudomonadati</taxon>
        <taxon>Bacteroidota</taxon>
        <taxon>Cytophagia</taxon>
        <taxon>Cytophagales</taxon>
        <taxon>Cyclobacteriaceae</taxon>
        <taxon>Cyclobacterium</taxon>
    </lineage>
</organism>
<dbReference type="GO" id="GO:0008781">
    <property type="term" value="F:N-acylneuraminate cytidylyltransferase activity"/>
    <property type="evidence" value="ECO:0007669"/>
    <property type="project" value="TreeGrafter"/>
</dbReference>
<evidence type="ECO:0000256" key="3">
    <source>
        <dbReference type="ARBA" id="ARBA00011881"/>
    </source>
</evidence>
<dbReference type="Gene3D" id="3.40.50.1000">
    <property type="entry name" value="HAD superfamily/HAD-like"/>
    <property type="match status" value="1"/>
</dbReference>
<gene>
    <name evidence="8" type="ORF">CQA01_39000</name>
</gene>
<comment type="cofactor">
    <cofactor evidence="1 7">
        <name>Mg(2+)</name>
        <dbReference type="ChEBI" id="CHEBI:18420"/>
    </cofactor>
</comment>
<dbReference type="SFLD" id="SFLDS00003">
    <property type="entry name" value="Haloacid_Dehalogenase"/>
    <property type="match status" value="1"/>
</dbReference>
<evidence type="ECO:0000256" key="4">
    <source>
        <dbReference type="ARBA" id="ARBA00022723"/>
    </source>
</evidence>
<evidence type="ECO:0000256" key="5">
    <source>
        <dbReference type="ARBA" id="ARBA00022801"/>
    </source>
</evidence>
<dbReference type="PANTHER" id="PTHR21485">
    <property type="entry name" value="HAD SUPERFAMILY MEMBERS CMAS AND KDSC"/>
    <property type="match status" value="1"/>
</dbReference>
<evidence type="ECO:0000256" key="2">
    <source>
        <dbReference type="ARBA" id="ARBA00005893"/>
    </source>
</evidence>
<keyword evidence="5 8" id="KW-0378">Hydrolase</keyword>
<feature type="binding site" evidence="7">
    <location>
        <position position="30"/>
    </location>
    <ligand>
        <name>Mg(2+)</name>
        <dbReference type="ChEBI" id="CHEBI:18420"/>
    </ligand>
</feature>
<proteinExistence type="inferred from homology"/>
<keyword evidence="9" id="KW-1185">Reference proteome</keyword>
<keyword evidence="4 7" id="KW-0479">Metal-binding</keyword>
<dbReference type="AlphaFoldDB" id="A0A512CGR0"/>
<dbReference type="NCBIfam" id="TIGR01670">
    <property type="entry name" value="KdsC-phosphatas"/>
    <property type="match status" value="1"/>
</dbReference>
<dbReference type="InterPro" id="IPR010023">
    <property type="entry name" value="KdsC_fam"/>
</dbReference>
<protein>
    <submittedName>
        <fullName evidence="8">Hydrolase</fullName>
    </submittedName>
</protein>
<dbReference type="PANTHER" id="PTHR21485:SF3">
    <property type="entry name" value="N-ACYLNEURAMINATE CYTIDYLYLTRANSFERASE"/>
    <property type="match status" value="1"/>
</dbReference>
<dbReference type="RefSeq" id="WP_020891785.1">
    <property type="nucleotide sequence ID" value="NZ_BJYV01000022.1"/>
</dbReference>
<accession>A0A512CGR0</accession>
<dbReference type="InterPro" id="IPR023214">
    <property type="entry name" value="HAD_sf"/>
</dbReference>
<dbReference type="SFLD" id="SFLDG01136">
    <property type="entry name" value="C1.6:_Phosphoserine_Phosphatas"/>
    <property type="match status" value="1"/>
</dbReference>
<dbReference type="Pfam" id="PF08282">
    <property type="entry name" value="Hydrolase_3"/>
    <property type="match status" value="1"/>
</dbReference>
<feature type="binding site" evidence="7">
    <location>
        <position position="32"/>
    </location>
    <ligand>
        <name>substrate</name>
    </ligand>
</feature>
<dbReference type="SUPFAM" id="SSF56784">
    <property type="entry name" value="HAD-like"/>
    <property type="match status" value="1"/>
</dbReference>
<dbReference type="EMBL" id="BJYV01000022">
    <property type="protein sequence ID" value="GEO23366.1"/>
    <property type="molecule type" value="Genomic_DNA"/>
</dbReference>
<dbReference type="Proteomes" id="UP000321301">
    <property type="component" value="Unassembled WGS sequence"/>
</dbReference>
<dbReference type="PIRSF" id="PIRSF006118">
    <property type="entry name" value="KDO8-P_Ptase"/>
    <property type="match status" value="1"/>
</dbReference>
<dbReference type="InterPro" id="IPR036412">
    <property type="entry name" value="HAD-like_sf"/>
</dbReference>
<dbReference type="CDD" id="cd01630">
    <property type="entry name" value="HAD_KDO-like"/>
    <property type="match status" value="1"/>
</dbReference>
<dbReference type="InterPro" id="IPR050793">
    <property type="entry name" value="CMP-NeuNAc_synthase"/>
</dbReference>